<evidence type="ECO:0000256" key="2">
    <source>
        <dbReference type="ARBA" id="ARBA00023108"/>
    </source>
</evidence>
<proteinExistence type="inferred from homology"/>
<comment type="caution">
    <text evidence="5">The sequence shown here is derived from an EMBL/GenBank/DDBJ whole genome shotgun (WGS) entry which is preliminary data.</text>
</comment>
<dbReference type="GO" id="GO:0005615">
    <property type="term" value="C:extracellular space"/>
    <property type="evidence" value="ECO:0007669"/>
    <property type="project" value="TreeGrafter"/>
</dbReference>
<dbReference type="PANTHER" id="PTHR11008:SF41">
    <property type="entry name" value="RE70318P"/>
    <property type="match status" value="1"/>
</dbReference>
<dbReference type="GO" id="GO:0007623">
    <property type="term" value="P:circadian rhythm"/>
    <property type="evidence" value="ECO:0007669"/>
    <property type="project" value="UniProtKB-ARBA"/>
</dbReference>
<dbReference type="Gene3D" id="3.15.10.30">
    <property type="entry name" value="Haemolymph juvenile hormone binding protein"/>
    <property type="match status" value="1"/>
</dbReference>
<sequence length="261" mass="30110">MDTSQRMQRSWRQVAALAAFAVLMLAPTTQAKSKKVSDYFLVCRRGDPDFAGCVKRSIEDARPRLVKGMPEVRLPSIDPLRIEQLEMQEGQGNFRFLMRLKNVSVTGLKDFTVRSIKADWALGSWVLDMFTPHQHFEGQYEMEGRLMSLPIQGSGDATMDFDGVTTIGELQLKNVTRKGKAYVSVDSFRWKIDVENAKSHFTNLFNGDKTLGETTNKFLNENWRDAFDTYKHLPEEAFSQFFTELQNRFYEQFSIDELYPE</sequence>
<gene>
    <name evidence="5" type="ORF">R5R35_004093</name>
</gene>
<evidence type="ECO:0000313" key="5">
    <source>
        <dbReference type="EMBL" id="KAK7864179.1"/>
    </source>
</evidence>
<dbReference type="InterPro" id="IPR038606">
    <property type="entry name" value="To_sf"/>
</dbReference>
<dbReference type="FunFam" id="3.15.10.30:FF:000001">
    <property type="entry name" value="Takeout-like protein 1"/>
    <property type="match status" value="1"/>
</dbReference>
<keyword evidence="2" id="KW-0090">Biological rhythms</keyword>
<evidence type="ECO:0000256" key="4">
    <source>
        <dbReference type="SAM" id="SignalP"/>
    </source>
</evidence>
<dbReference type="AlphaFoldDB" id="A0AAN9Z5Y8"/>
<accession>A0AAN9Z5Y8</accession>
<name>A0AAN9Z5Y8_9ORTH</name>
<protein>
    <submittedName>
        <fullName evidence="5">Uncharacterized protein</fullName>
    </submittedName>
</protein>
<evidence type="ECO:0000313" key="6">
    <source>
        <dbReference type="Proteomes" id="UP001378592"/>
    </source>
</evidence>
<comment type="similarity">
    <text evidence="3">Belongs to the TO family.</text>
</comment>
<dbReference type="SMART" id="SM00700">
    <property type="entry name" value="JHBP"/>
    <property type="match status" value="1"/>
</dbReference>
<keyword evidence="6" id="KW-1185">Reference proteome</keyword>
<keyword evidence="1 4" id="KW-0732">Signal</keyword>
<feature type="chain" id="PRO_5043022708" evidence="4">
    <location>
        <begin position="32"/>
        <end position="261"/>
    </location>
</feature>
<dbReference type="InterPro" id="IPR010562">
    <property type="entry name" value="Haemolymph_juvenile_hormone-bd"/>
</dbReference>
<dbReference type="Pfam" id="PF06585">
    <property type="entry name" value="JHBP"/>
    <property type="match status" value="1"/>
</dbReference>
<reference evidence="5 6" key="1">
    <citation type="submission" date="2024-03" db="EMBL/GenBank/DDBJ databases">
        <title>The genome assembly and annotation of the cricket Gryllus longicercus Weissman &amp; Gray.</title>
        <authorList>
            <person name="Szrajer S."/>
            <person name="Gray D."/>
            <person name="Ylla G."/>
        </authorList>
    </citation>
    <scope>NUCLEOTIDE SEQUENCE [LARGE SCALE GENOMIC DNA]</scope>
    <source>
        <strain evidence="5">DAG 2021-001</strain>
        <tissue evidence="5">Whole body minus gut</tissue>
    </source>
</reference>
<dbReference type="Proteomes" id="UP001378592">
    <property type="component" value="Unassembled WGS sequence"/>
</dbReference>
<dbReference type="EMBL" id="JAZDUA010000209">
    <property type="protein sequence ID" value="KAK7864179.1"/>
    <property type="molecule type" value="Genomic_DNA"/>
</dbReference>
<feature type="signal peptide" evidence="4">
    <location>
        <begin position="1"/>
        <end position="31"/>
    </location>
</feature>
<evidence type="ECO:0000256" key="3">
    <source>
        <dbReference type="ARBA" id="ARBA00060902"/>
    </source>
</evidence>
<dbReference type="PANTHER" id="PTHR11008">
    <property type="entry name" value="PROTEIN TAKEOUT-LIKE PROTEIN"/>
    <property type="match status" value="1"/>
</dbReference>
<organism evidence="5 6">
    <name type="scientific">Gryllus longicercus</name>
    <dbReference type="NCBI Taxonomy" id="2509291"/>
    <lineage>
        <taxon>Eukaryota</taxon>
        <taxon>Metazoa</taxon>
        <taxon>Ecdysozoa</taxon>
        <taxon>Arthropoda</taxon>
        <taxon>Hexapoda</taxon>
        <taxon>Insecta</taxon>
        <taxon>Pterygota</taxon>
        <taxon>Neoptera</taxon>
        <taxon>Polyneoptera</taxon>
        <taxon>Orthoptera</taxon>
        <taxon>Ensifera</taxon>
        <taxon>Gryllidea</taxon>
        <taxon>Grylloidea</taxon>
        <taxon>Gryllidae</taxon>
        <taxon>Gryllinae</taxon>
        <taxon>Gryllus</taxon>
    </lineage>
</organism>
<evidence type="ECO:0000256" key="1">
    <source>
        <dbReference type="ARBA" id="ARBA00022729"/>
    </source>
</evidence>